<accession>A0A1B7N8R6</accession>
<reference evidence="2 3" key="1">
    <citation type="submission" date="2016-06" db="EMBL/GenBank/DDBJ databases">
        <title>Comparative genomics of the ectomycorrhizal sister species Rhizopogon vinicolor and Rhizopogon vesiculosus (Basidiomycota: Boletales) reveals a divergence of the mating type B locus.</title>
        <authorList>
            <consortium name="DOE Joint Genome Institute"/>
            <person name="Mujic A.B."/>
            <person name="Kuo A."/>
            <person name="Tritt A."/>
            <person name="Lipzen A."/>
            <person name="Chen C."/>
            <person name="Johnson J."/>
            <person name="Sharma A."/>
            <person name="Barry K."/>
            <person name="Grigoriev I.V."/>
            <person name="Spatafora J.W."/>
        </authorList>
    </citation>
    <scope>NUCLEOTIDE SEQUENCE [LARGE SCALE GENOMIC DNA]</scope>
    <source>
        <strain evidence="2 3">AM-OR11-026</strain>
    </source>
</reference>
<sequence>MLRLFCVALSLFLSLQLAIADPASTDSFPRHSKAPSLVKQSLISALLVRRGKFNARASEACPSGYQPCANYPGVCAPNGYYCCNSVYTCPNGETVRASSHPWDLIVNTDR</sequence>
<dbReference type="Proteomes" id="UP000092154">
    <property type="component" value="Unassembled WGS sequence"/>
</dbReference>
<feature type="signal peptide" evidence="1">
    <location>
        <begin position="1"/>
        <end position="20"/>
    </location>
</feature>
<dbReference type="AlphaFoldDB" id="A0A1B7N8R6"/>
<evidence type="ECO:0000313" key="2">
    <source>
        <dbReference type="EMBL" id="OAX41223.1"/>
    </source>
</evidence>
<evidence type="ECO:0000256" key="1">
    <source>
        <dbReference type="SAM" id="SignalP"/>
    </source>
</evidence>
<evidence type="ECO:0000313" key="3">
    <source>
        <dbReference type="Proteomes" id="UP000092154"/>
    </source>
</evidence>
<protein>
    <submittedName>
        <fullName evidence="2">Uncharacterized protein</fullName>
    </submittedName>
</protein>
<feature type="chain" id="PRO_5008597877" evidence="1">
    <location>
        <begin position="21"/>
        <end position="110"/>
    </location>
</feature>
<keyword evidence="3" id="KW-1185">Reference proteome</keyword>
<organism evidence="2 3">
    <name type="scientific">Rhizopogon vinicolor AM-OR11-026</name>
    <dbReference type="NCBI Taxonomy" id="1314800"/>
    <lineage>
        <taxon>Eukaryota</taxon>
        <taxon>Fungi</taxon>
        <taxon>Dikarya</taxon>
        <taxon>Basidiomycota</taxon>
        <taxon>Agaricomycotina</taxon>
        <taxon>Agaricomycetes</taxon>
        <taxon>Agaricomycetidae</taxon>
        <taxon>Boletales</taxon>
        <taxon>Suillineae</taxon>
        <taxon>Rhizopogonaceae</taxon>
        <taxon>Rhizopogon</taxon>
    </lineage>
</organism>
<keyword evidence="1" id="KW-0732">Signal</keyword>
<proteinExistence type="predicted"/>
<dbReference type="STRING" id="1314800.A0A1B7N8R6"/>
<dbReference type="InParanoid" id="A0A1B7N8R6"/>
<dbReference type="EMBL" id="KV448187">
    <property type="protein sequence ID" value="OAX41223.1"/>
    <property type="molecule type" value="Genomic_DNA"/>
</dbReference>
<name>A0A1B7N8R6_9AGAM</name>
<dbReference type="OrthoDB" id="2957314at2759"/>
<gene>
    <name evidence="2" type="ORF">K503DRAFT_528706</name>
</gene>